<dbReference type="Pfam" id="PF00293">
    <property type="entry name" value="NUDIX"/>
    <property type="match status" value="1"/>
</dbReference>
<evidence type="ECO:0000313" key="3">
    <source>
        <dbReference type="EMBL" id="QHO70993.1"/>
    </source>
</evidence>
<accession>A0A7L5AK64</accession>
<dbReference type="Proteomes" id="UP000464507">
    <property type="component" value="Chromosome"/>
</dbReference>
<dbReference type="InterPro" id="IPR029033">
    <property type="entry name" value="His_PPase_superfam"/>
</dbReference>
<evidence type="ECO:0000259" key="2">
    <source>
        <dbReference type="PROSITE" id="PS51462"/>
    </source>
</evidence>
<feature type="domain" description="Nudix hydrolase" evidence="2">
    <location>
        <begin position="4"/>
        <end position="136"/>
    </location>
</feature>
<evidence type="ECO:0000313" key="4">
    <source>
        <dbReference type="Proteomes" id="UP000464507"/>
    </source>
</evidence>
<proteinExistence type="predicted"/>
<dbReference type="InterPro" id="IPR051325">
    <property type="entry name" value="Nudix_hydrolase_domain"/>
</dbReference>
<protein>
    <submittedName>
        <fullName evidence="3">DNA mismatch repair protein MutT</fullName>
    </submittedName>
</protein>
<dbReference type="PROSITE" id="PS51462">
    <property type="entry name" value="NUDIX"/>
    <property type="match status" value="1"/>
</dbReference>
<keyword evidence="4" id="KW-1185">Reference proteome</keyword>
<dbReference type="SMART" id="SM00855">
    <property type="entry name" value="PGAM"/>
    <property type="match status" value="1"/>
</dbReference>
<dbReference type="SUPFAM" id="SSF55811">
    <property type="entry name" value="Nudix"/>
    <property type="match status" value="1"/>
</dbReference>
<dbReference type="InterPro" id="IPR020084">
    <property type="entry name" value="NUDIX_hydrolase_CS"/>
</dbReference>
<dbReference type="SUPFAM" id="SSF53254">
    <property type="entry name" value="Phosphoglycerate mutase-like"/>
    <property type="match status" value="1"/>
</dbReference>
<dbReference type="Pfam" id="PF00300">
    <property type="entry name" value="His_Phos_1"/>
    <property type="match status" value="1"/>
</dbReference>
<dbReference type="GO" id="GO:0006754">
    <property type="term" value="P:ATP biosynthetic process"/>
    <property type="evidence" value="ECO:0007669"/>
    <property type="project" value="TreeGrafter"/>
</dbReference>
<name>A0A7L5AK64_9MICO</name>
<dbReference type="InterPro" id="IPR000086">
    <property type="entry name" value="NUDIX_hydrolase_dom"/>
</dbReference>
<dbReference type="GO" id="GO:0004081">
    <property type="term" value="F:bis(5'-nucleosyl)-tetraphosphatase (asymmetrical) activity"/>
    <property type="evidence" value="ECO:0007669"/>
    <property type="project" value="TreeGrafter"/>
</dbReference>
<dbReference type="Gene3D" id="3.40.50.1240">
    <property type="entry name" value="Phosphoglycerate mutase-like"/>
    <property type="match status" value="1"/>
</dbReference>
<dbReference type="AlphaFoldDB" id="A0A7L5AK64"/>
<reference evidence="3 4" key="1">
    <citation type="submission" date="2016-09" db="EMBL/GenBank/DDBJ databases">
        <title>Complete genome sequence of microbes from the polar regions.</title>
        <authorList>
            <person name="Liao L."/>
            <person name="Chen B."/>
        </authorList>
    </citation>
    <scope>NUCLEOTIDE SEQUENCE [LARGE SCALE GENOMIC DNA]</scope>
    <source>
        <strain evidence="3 4">ZS314</strain>
    </source>
</reference>
<dbReference type="InterPro" id="IPR013078">
    <property type="entry name" value="His_Pase_superF_clade-1"/>
</dbReference>
<evidence type="ECO:0000256" key="1">
    <source>
        <dbReference type="ARBA" id="ARBA00022801"/>
    </source>
</evidence>
<dbReference type="Gene3D" id="3.90.79.10">
    <property type="entry name" value="Nucleoside Triphosphate Pyrophosphohydrolase"/>
    <property type="match status" value="1"/>
</dbReference>
<dbReference type="InterPro" id="IPR015797">
    <property type="entry name" value="NUDIX_hydrolase-like_dom_sf"/>
</dbReference>
<dbReference type="GO" id="GO:0006167">
    <property type="term" value="P:AMP biosynthetic process"/>
    <property type="evidence" value="ECO:0007669"/>
    <property type="project" value="TreeGrafter"/>
</dbReference>
<dbReference type="PANTHER" id="PTHR21340:SF0">
    <property type="entry name" value="BIS(5'-NUCLEOSYL)-TETRAPHOSPHATASE [ASYMMETRICAL]"/>
    <property type="match status" value="1"/>
</dbReference>
<keyword evidence="1" id="KW-0378">Hydrolase</keyword>
<dbReference type="PANTHER" id="PTHR21340">
    <property type="entry name" value="DIADENOSINE 5,5-P1,P4-TETRAPHOSPHATE PYROPHOSPHOHYDROLASE MUTT"/>
    <property type="match status" value="1"/>
</dbReference>
<organism evidence="3 4">
    <name type="scientific">Marisediminicola antarctica</name>
    <dbReference type="NCBI Taxonomy" id="674079"/>
    <lineage>
        <taxon>Bacteria</taxon>
        <taxon>Bacillati</taxon>
        <taxon>Actinomycetota</taxon>
        <taxon>Actinomycetes</taxon>
        <taxon>Micrococcales</taxon>
        <taxon>Microbacteriaceae</taxon>
        <taxon>Marisediminicola</taxon>
    </lineage>
</organism>
<dbReference type="OrthoDB" id="4287477at2"/>
<dbReference type="EMBL" id="CP017146">
    <property type="protein sequence ID" value="QHO70993.1"/>
    <property type="molecule type" value="Genomic_DNA"/>
</dbReference>
<dbReference type="PROSITE" id="PS00893">
    <property type="entry name" value="NUDIX_BOX"/>
    <property type="match status" value="1"/>
</dbReference>
<dbReference type="CDD" id="cd03673">
    <property type="entry name" value="NUDIX_Ap6A_hydrolase"/>
    <property type="match status" value="1"/>
</dbReference>
<dbReference type="KEGG" id="mant:BHD05_05400"/>
<gene>
    <name evidence="3" type="ORF">BHD05_05400</name>
</gene>
<sequence>MTDPSTLVAAGVVCWRMTGGRVRVLLVHRANRGDISLPKGKLEPRESLPEAAVRETLEETGLAVTLGAPLGETAYSLPTGRDKIVHYWAAEATDAVIAASNFVPSFEVTSTEWVTLKAARAKLSYERDQELMDRFAARADSNTLRTFAVVALRHGKAVPASSWNGPDSTRPLEHAGIEEAKAAARAIAAYRPTKLISSTAARCISTIDPLATMLGLDVKATAAISQDAHEDGVANVHRIVSKRVARRQTAVLCSHGPVLPDIIDEVATCAGSARDGTLRQAASLATGDFAVVHLSIADPTAGIVAVEVHSPASF</sequence>